<evidence type="ECO:0000256" key="2">
    <source>
        <dbReference type="ARBA" id="ARBA00006175"/>
    </source>
</evidence>
<dbReference type="InterPro" id="IPR023271">
    <property type="entry name" value="Aquaporin-like"/>
</dbReference>
<feature type="transmembrane region" description="Helical" evidence="7">
    <location>
        <begin position="88"/>
        <end position="110"/>
    </location>
</feature>
<evidence type="ECO:0000313" key="8">
    <source>
        <dbReference type="EMBL" id="MFD1930879.1"/>
    </source>
</evidence>
<evidence type="ECO:0000256" key="7">
    <source>
        <dbReference type="SAM" id="Phobius"/>
    </source>
</evidence>
<feature type="transmembrane region" description="Helical" evidence="7">
    <location>
        <begin position="125"/>
        <end position="145"/>
    </location>
</feature>
<accession>A0ABW4SNZ9</accession>
<dbReference type="Gene3D" id="1.20.1080.10">
    <property type="entry name" value="Glycerol uptake facilitator protein"/>
    <property type="match status" value="1"/>
</dbReference>
<reference evidence="9" key="1">
    <citation type="journal article" date="2019" name="Int. J. Syst. Evol. Microbiol.">
        <title>The Global Catalogue of Microorganisms (GCM) 10K type strain sequencing project: providing services to taxonomists for standard genome sequencing and annotation.</title>
        <authorList>
            <consortium name="The Broad Institute Genomics Platform"/>
            <consortium name="The Broad Institute Genome Sequencing Center for Infectious Disease"/>
            <person name="Wu L."/>
            <person name="Ma J."/>
        </authorList>
    </citation>
    <scope>NUCLEOTIDE SEQUENCE [LARGE SCALE GENOMIC DNA]</scope>
    <source>
        <strain evidence="9">ICMP 6774ER</strain>
    </source>
</reference>
<evidence type="ECO:0000256" key="6">
    <source>
        <dbReference type="RuleBase" id="RU000477"/>
    </source>
</evidence>
<name>A0ABW4SNZ9_9ACTN</name>
<dbReference type="Pfam" id="PF00230">
    <property type="entry name" value="MIP"/>
    <property type="match status" value="1"/>
</dbReference>
<evidence type="ECO:0000256" key="4">
    <source>
        <dbReference type="ARBA" id="ARBA00022989"/>
    </source>
</evidence>
<proteinExistence type="inferred from homology"/>
<feature type="transmembrane region" description="Helical" evidence="7">
    <location>
        <begin position="45"/>
        <end position="68"/>
    </location>
</feature>
<keyword evidence="3 6" id="KW-0812">Transmembrane</keyword>
<dbReference type="InterPro" id="IPR034294">
    <property type="entry name" value="Aquaporin_transptr"/>
</dbReference>
<dbReference type="InterPro" id="IPR000425">
    <property type="entry name" value="MIP"/>
</dbReference>
<dbReference type="SUPFAM" id="SSF81338">
    <property type="entry name" value="Aquaporin-like"/>
    <property type="match status" value="1"/>
</dbReference>
<dbReference type="Proteomes" id="UP001597368">
    <property type="component" value="Unassembled WGS sequence"/>
</dbReference>
<dbReference type="PANTHER" id="PTHR19139:SF199">
    <property type="entry name" value="MIP17260P"/>
    <property type="match status" value="1"/>
</dbReference>
<feature type="transmembrane region" description="Helical" evidence="7">
    <location>
        <begin position="152"/>
        <end position="169"/>
    </location>
</feature>
<dbReference type="PRINTS" id="PR00783">
    <property type="entry name" value="MINTRINSICP"/>
</dbReference>
<gene>
    <name evidence="8" type="ORF">ACFSKW_05245</name>
</gene>
<organism evidence="8 9">
    <name type="scientific">Nonomuraea mangrovi</name>
    <dbReference type="NCBI Taxonomy" id="2316207"/>
    <lineage>
        <taxon>Bacteria</taxon>
        <taxon>Bacillati</taxon>
        <taxon>Actinomycetota</taxon>
        <taxon>Actinomycetes</taxon>
        <taxon>Streptosporangiales</taxon>
        <taxon>Streptosporangiaceae</taxon>
        <taxon>Nonomuraea</taxon>
    </lineage>
</organism>
<evidence type="ECO:0000256" key="1">
    <source>
        <dbReference type="ARBA" id="ARBA00004141"/>
    </source>
</evidence>
<dbReference type="PANTHER" id="PTHR19139">
    <property type="entry name" value="AQUAPORIN TRANSPORTER"/>
    <property type="match status" value="1"/>
</dbReference>
<dbReference type="EMBL" id="JBHUFV010000005">
    <property type="protein sequence ID" value="MFD1930879.1"/>
    <property type="molecule type" value="Genomic_DNA"/>
</dbReference>
<comment type="similarity">
    <text evidence="2 6">Belongs to the MIP/aquaporin (TC 1.A.8) family.</text>
</comment>
<evidence type="ECO:0000256" key="3">
    <source>
        <dbReference type="ARBA" id="ARBA00022692"/>
    </source>
</evidence>
<evidence type="ECO:0000313" key="9">
    <source>
        <dbReference type="Proteomes" id="UP001597368"/>
    </source>
</evidence>
<comment type="caution">
    <text evidence="8">The sequence shown here is derived from an EMBL/GenBank/DDBJ whole genome shotgun (WGS) entry which is preliminary data.</text>
</comment>
<feature type="transmembrane region" description="Helical" evidence="7">
    <location>
        <begin position="189"/>
        <end position="215"/>
    </location>
</feature>
<dbReference type="RefSeq" id="WP_379569685.1">
    <property type="nucleotide sequence ID" value="NZ_JBHUFV010000005.1"/>
</dbReference>
<comment type="subcellular location">
    <subcellularLocation>
        <location evidence="1">Membrane</location>
        <topology evidence="1">Multi-pass membrane protein</topology>
    </subcellularLocation>
</comment>
<keyword evidence="5 7" id="KW-0472">Membrane</keyword>
<protein>
    <submittedName>
        <fullName evidence="8">MIP/aquaporin family protein</fullName>
    </submittedName>
</protein>
<keyword evidence="6" id="KW-0813">Transport</keyword>
<keyword evidence="4 7" id="KW-1133">Transmembrane helix</keyword>
<evidence type="ECO:0000256" key="5">
    <source>
        <dbReference type="ARBA" id="ARBA00023136"/>
    </source>
</evidence>
<sequence>MRRRLLAEFLGTALLVTVVVGSGIMAQTLSPDDVGLQLLENSTATVFGLAVLIVVLGPVSGAHFNPVVSLADWWQGRQTGLGLQTGELGGYIAAQVLGGIGGAVLANAMFDKPAITWSTTERASAHLWLGEVVATAGLVLVIFCLTRSGGTAFAPLAVGGYIGAAYWFTSSTSFANPAVSVGRAFSDTFAGIAPASLPGFVVAQLAGGIIGLLLVHGLFGRPAVGTAEPVVPHPDSR</sequence>
<keyword evidence="9" id="KW-1185">Reference proteome</keyword>